<name>A0A917KL82_9ACTN</name>
<dbReference type="AlphaFoldDB" id="A0A917KL82"/>
<feature type="region of interest" description="Disordered" evidence="1">
    <location>
        <begin position="186"/>
        <end position="223"/>
    </location>
</feature>
<accession>A0A917KL82</accession>
<feature type="region of interest" description="Disordered" evidence="1">
    <location>
        <begin position="15"/>
        <end position="112"/>
    </location>
</feature>
<keyword evidence="4" id="KW-1185">Reference proteome</keyword>
<dbReference type="InterPro" id="IPR011008">
    <property type="entry name" value="Dimeric_a/b-barrel"/>
</dbReference>
<gene>
    <name evidence="3" type="ORF">GCM10010121_029260</name>
</gene>
<dbReference type="Pfam" id="PF03992">
    <property type="entry name" value="ABM"/>
    <property type="match status" value="1"/>
</dbReference>
<dbReference type="PROSITE" id="PS51725">
    <property type="entry name" value="ABM"/>
    <property type="match status" value="1"/>
</dbReference>
<dbReference type="EMBL" id="BMQA01000007">
    <property type="protein sequence ID" value="GGJ16694.1"/>
    <property type="molecule type" value="Genomic_DNA"/>
</dbReference>
<dbReference type="InterPro" id="IPR050404">
    <property type="entry name" value="Heme-degrading_MO"/>
</dbReference>
<dbReference type="PANTHER" id="PTHR34474">
    <property type="entry name" value="SIGNAL TRANSDUCTION PROTEIN TRAP"/>
    <property type="match status" value="1"/>
</dbReference>
<evidence type="ECO:0000259" key="2">
    <source>
        <dbReference type="PROSITE" id="PS51725"/>
    </source>
</evidence>
<organism evidence="3 4">
    <name type="scientific">Streptomyces brasiliensis</name>
    <dbReference type="NCBI Taxonomy" id="1954"/>
    <lineage>
        <taxon>Bacteria</taxon>
        <taxon>Bacillati</taxon>
        <taxon>Actinomycetota</taxon>
        <taxon>Actinomycetes</taxon>
        <taxon>Kitasatosporales</taxon>
        <taxon>Streptomycetaceae</taxon>
        <taxon>Streptomyces</taxon>
    </lineage>
</organism>
<evidence type="ECO:0000256" key="1">
    <source>
        <dbReference type="SAM" id="MobiDB-lite"/>
    </source>
</evidence>
<evidence type="ECO:0000313" key="4">
    <source>
        <dbReference type="Proteomes" id="UP000657574"/>
    </source>
</evidence>
<dbReference type="PANTHER" id="PTHR34474:SF2">
    <property type="entry name" value="SIGNAL TRANSDUCTION PROTEIN TRAP"/>
    <property type="match status" value="1"/>
</dbReference>
<protein>
    <recommendedName>
        <fullName evidence="2">ABM domain-containing protein</fullName>
    </recommendedName>
</protein>
<dbReference type="Gene3D" id="3.30.70.100">
    <property type="match status" value="1"/>
</dbReference>
<comment type="caution">
    <text evidence="3">The sequence shown here is derived from an EMBL/GenBank/DDBJ whole genome shotgun (WGS) entry which is preliminary data.</text>
</comment>
<reference evidence="3" key="1">
    <citation type="journal article" date="2014" name="Int. J. Syst. Evol. Microbiol.">
        <title>Complete genome sequence of Corynebacterium casei LMG S-19264T (=DSM 44701T), isolated from a smear-ripened cheese.</title>
        <authorList>
            <consortium name="US DOE Joint Genome Institute (JGI-PGF)"/>
            <person name="Walter F."/>
            <person name="Albersmeier A."/>
            <person name="Kalinowski J."/>
            <person name="Ruckert C."/>
        </authorList>
    </citation>
    <scope>NUCLEOTIDE SEQUENCE</scope>
    <source>
        <strain evidence="3">JCM 3086</strain>
    </source>
</reference>
<feature type="domain" description="ABM" evidence="2">
    <location>
        <begin position="118"/>
        <end position="214"/>
    </location>
</feature>
<dbReference type="SUPFAM" id="SSF54909">
    <property type="entry name" value="Dimeric alpha+beta barrel"/>
    <property type="match status" value="1"/>
</dbReference>
<dbReference type="Proteomes" id="UP000657574">
    <property type="component" value="Unassembled WGS sequence"/>
</dbReference>
<reference evidence="3" key="2">
    <citation type="submission" date="2020-09" db="EMBL/GenBank/DDBJ databases">
        <authorList>
            <person name="Sun Q."/>
            <person name="Ohkuma M."/>
        </authorList>
    </citation>
    <scope>NUCLEOTIDE SEQUENCE</scope>
    <source>
        <strain evidence="3">JCM 3086</strain>
    </source>
</reference>
<evidence type="ECO:0000313" key="3">
    <source>
        <dbReference type="EMBL" id="GGJ16694.1"/>
    </source>
</evidence>
<sequence>MAVAVEVVRDLAAGAVGDGEPGRSVGRVHGRVVGGAGARRRAAGRRQERQAAHDRRDRAGSAAPADTARAGSPTPAHTHRPSRQHPRQRARHDARVRGTATPLRRSGGWEGQDGGMSVVKINVLTVPAEQRETLEKRFASRAHAVENSDGFEWFELLRPVEGTDTYLVYTRWRDDESFQAWMEGPMKSAHQGAGEGGERPKPAASGSTLWSFEVVQQAGPKGA</sequence>
<feature type="compositionally biased region" description="Basic and acidic residues" evidence="1">
    <location>
        <begin position="45"/>
        <end position="59"/>
    </location>
</feature>
<feature type="compositionally biased region" description="Basic residues" evidence="1">
    <location>
        <begin position="77"/>
        <end position="90"/>
    </location>
</feature>
<dbReference type="InterPro" id="IPR007138">
    <property type="entry name" value="ABM_dom"/>
</dbReference>
<proteinExistence type="predicted"/>